<evidence type="ECO:0000256" key="2">
    <source>
        <dbReference type="ARBA" id="ARBA00009409"/>
    </source>
</evidence>
<feature type="domain" description="FPG-type" evidence="15">
    <location>
        <begin position="245"/>
        <end position="279"/>
    </location>
</feature>
<dbReference type="Pfam" id="PF01149">
    <property type="entry name" value="Fapy_DNA_glyco"/>
    <property type="match status" value="1"/>
</dbReference>
<gene>
    <name evidence="17" type="ORF">V6R90_15455</name>
</gene>
<dbReference type="SMART" id="SM01232">
    <property type="entry name" value="H2TH"/>
    <property type="match status" value="1"/>
</dbReference>
<keyword evidence="10" id="KW-0234">DNA repair</keyword>
<dbReference type="CDD" id="cd08970">
    <property type="entry name" value="AcNei1_N"/>
    <property type="match status" value="1"/>
</dbReference>
<accession>A0ABV1P1P4</accession>
<dbReference type="Proteomes" id="UP001482520">
    <property type="component" value="Unassembled WGS sequence"/>
</dbReference>
<evidence type="ECO:0000256" key="10">
    <source>
        <dbReference type="ARBA" id="ARBA00023204"/>
    </source>
</evidence>
<dbReference type="InterPro" id="IPR010663">
    <property type="entry name" value="Znf_FPG/IleRS"/>
</dbReference>
<dbReference type="SUPFAM" id="SSF57716">
    <property type="entry name" value="Glucocorticoid receptor-like (DNA-binding domain)"/>
    <property type="match status" value="1"/>
</dbReference>
<dbReference type="InterPro" id="IPR010979">
    <property type="entry name" value="Ribosomal_uS13-like_H2TH"/>
</dbReference>
<dbReference type="SUPFAM" id="SSF46946">
    <property type="entry name" value="S13-like H2TH domain"/>
    <property type="match status" value="1"/>
</dbReference>
<keyword evidence="13" id="KW-0326">Glycosidase</keyword>
<dbReference type="InterPro" id="IPR015886">
    <property type="entry name" value="H2TH_FPG"/>
</dbReference>
<comment type="similarity">
    <text evidence="2">Belongs to the FPG family.</text>
</comment>
<comment type="cofactor">
    <cofactor evidence="1">
        <name>Zn(2+)</name>
        <dbReference type="ChEBI" id="CHEBI:29105"/>
    </cofactor>
</comment>
<comment type="caution">
    <text evidence="17">The sequence shown here is derived from an EMBL/GenBank/DDBJ whole genome shotgun (WGS) entry which is preliminary data.</text>
</comment>
<proteinExistence type="inferred from homology"/>
<keyword evidence="12" id="KW-0511">Multifunctional enzyme</keyword>
<evidence type="ECO:0000256" key="7">
    <source>
        <dbReference type="ARBA" id="ARBA00022801"/>
    </source>
</evidence>
<evidence type="ECO:0000313" key="18">
    <source>
        <dbReference type="Proteomes" id="UP001482520"/>
    </source>
</evidence>
<dbReference type="InterPro" id="IPR035937">
    <property type="entry name" value="FPG_N"/>
</dbReference>
<keyword evidence="11" id="KW-0456">Lyase</keyword>
<evidence type="ECO:0000256" key="13">
    <source>
        <dbReference type="ARBA" id="ARBA00023295"/>
    </source>
</evidence>
<keyword evidence="5" id="KW-0227">DNA damage</keyword>
<dbReference type="InterPro" id="IPR012319">
    <property type="entry name" value="FPG_cat"/>
</dbReference>
<evidence type="ECO:0000256" key="14">
    <source>
        <dbReference type="PROSITE-ProRule" id="PRU00391"/>
    </source>
</evidence>
<dbReference type="PANTHER" id="PTHR42697:SF3">
    <property type="entry name" value="ENDONUCLEASE 8 1"/>
    <property type="match status" value="1"/>
</dbReference>
<dbReference type="SUPFAM" id="SSF81624">
    <property type="entry name" value="N-terminal domain of MutM-like DNA repair proteins"/>
    <property type="match status" value="1"/>
</dbReference>
<dbReference type="Gene3D" id="1.10.8.50">
    <property type="match status" value="1"/>
</dbReference>
<evidence type="ECO:0000313" key="17">
    <source>
        <dbReference type="EMBL" id="MEQ7848678.1"/>
    </source>
</evidence>
<dbReference type="PROSITE" id="PS51068">
    <property type="entry name" value="FPG_CAT"/>
    <property type="match status" value="1"/>
</dbReference>
<feature type="domain" description="Formamidopyrimidine-DNA glycosylase catalytic" evidence="16">
    <location>
        <begin position="2"/>
        <end position="89"/>
    </location>
</feature>
<keyword evidence="7" id="KW-0378">Hydrolase</keyword>
<organism evidence="17 18">
    <name type="scientific">Nocardioides kribbensis</name>
    <dbReference type="NCBI Taxonomy" id="305517"/>
    <lineage>
        <taxon>Bacteria</taxon>
        <taxon>Bacillati</taxon>
        <taxon>Actinomycetota</taxon>
        <taxon>Actinomycetes</taxon>
        <taxon>Propionibacteriales</taxon>
        <taxon>Nocardioidaceae</taxon>
        <taxon>Nocardioides</taxon>
    </lineage>
</organism>
<reference evidence="17 18" key="1">
    <citation type="submission" date="2024-02" db="EMBL/GenBank/DDBJ databases">
        <title>Full genome sequence of Nocardioides kribbensis.</title>
        <authorList>
            <person name="Poletto B.L."/>
            <person name="Silva G."/>
            <person name="Galante D."/>
            <person name="Campos K.R."/>
            <person name="Santos M.B.N."/>
            <person name="Sacchi C.T."/>
        </authorList>
    </citation>
    <scope>NUCLEOTIDE SEQUENCE [LARGE SCALE GENOMIC DNA]</scope>
    <source>
        <strain evidence="17 18">O4R</strain>
    </source>
</reference>
<evidence type="ECO:0000256" key="8">
    <source>
        <dbReference type="ARBA" id="ARBA00022833"/>
    </source>
</evidence>
<dbReference type="Pfam" id="PF06827">
    <property type="entry name" value="zf-FPG_IleRS"/>
    <property type="match status" value="1"/>
</dbReference>
<keyword evidence="6 14" id="KW-0863">Zinc-finger</keyword>
<dbReference type="Gene3D" id="3.20.190.10">
    <property type="entry name" value="MutM-like, N-terminal"/>
    <property type="match status" value="1"/>
</dbReference>
<evidence type="ECO:0000256" key="9">
    <source>
        <dbReference type="ARBA" id="ARBA00023125"/>
    </source>
</evidence>
<evidence type="ECO:0000256" key="1">
    <source>
        <dbReference type="ARBA" id="ARBA00001947"/>
    </source>
</evidence>
<dbReference type="SMART" id="SM00898">
    <property type="entry name" value="Fapy_DNA_glyco"/>
    <property type="match status" value="1"/>
</dbReference>
<evidence type="ECO:0000256" key="12">
    <source>
        <dbReference type="ARBA" id="ARBA00023268"/>
    </source>
</evidence>
<evidence type="ECO:0000256" key="5">
    <source>
        <dbReference type="ARBA" id="ARBA00022763"/>
    </source>
</evidence>
<keyword evidence="9" id="KW-0238">DNA-binding</keyword>
<keyword evidence="8" id="KW-0862">Zinc</keyword>
<dbReference type="EMBL" id="JBEGDP010000020">
    <property type="protein sequence ID" value="MEQ7848678.1"/>
    <property type="molecule type" value="Genomic_DNA"/>
</dbReference>
<evidence type="ECO:0000256" key="3">
    <source>
        <dbReference type="ARBA" id="ARBA00012720"/>
    </source>
</evidence>
<evidence type="ECO:0000259" key="15">
    <source>
        <dbReference type="PROSITE" id="PS51066"/>
    </source>
</evidence>
<evidence type="ECO:0000256" key="6">
    <source>
        <dbReference type="ARBA" id="ARBA00022771"/>
    </source>
</evidence>
<sequence>MPEGHSIHRLARRHDRLLVGHRVAASSPQGRFAEGAALLDGRVLAQTHARGKHLFHRYVDPAAWLQDRDAPAGPDDRWLHVHLGLYGKWADGRGEPEPPRGALRLRLVSDAHWFDLRGPTACELLTPGERQAILDRLGPDPLDPACDPAPATRRIGRSRAPIGTLLMDQSVVAGIGNVYRAEVLLRSRVSPFLPGRDLDATTWSHLWEDLKVLMEAGVRAGRIVTTEPDHRERPAGRPRRVDATYVYGRTGLPCRICDTPVEAAELGARRVFWCPTCQPDP</sequence>
<keyword evidence="18" id="KW-1185">Reference proteome</keyword>
<dbReference type="PANTHER" id="PTHR42697">
    <property type="entry name" value="ENDONUCLEASE 8"/>
    <property type="match status" value="1"/>
</dbReference>
<evidence type="ECO:0000256" key="4">
    <source>
        <dbReference type="ARBA" id="ARBA00022723"/>
    </source>
</evidence>
<keyword evidence="4" id="KW-0479">Metal-binding</keyword>
<dbReference type="InterPro" id="IPR000214">
    <property type="entry name" value="Znf_DNA_glyclase/AP_lyase"/>
</dbReference>
<evidence type="ECO:0000259" key="16">
    <source>
        <dbReference type="PROSITE" id="PS51068"/>
    </source>
</evidence>
<protein>
    <recommendedName>
        <fullName evidence="3">DNA-(apurinic or apyrimidinic site) lyase</fullName>
        <ecNumber evidence="3">4.2.99.18</ecNumber>
    </recommendedName>
</protein>
<name>A0ABV1P1P4_9ACTN</name>
<dbReference type="RefSeq" id="WP_349805185.1">
    <property type="nucleotide sequence ID" value="NZ_JBEGDP010000020.1"/>
</dbReference>
<evidence type="ECO:0000256" key="11">
    <source>
        <dbReference type="ARBA" id="ARBA00023239"/>
    </source>
</evidence>
<dbReference type="PROSITE" id="PS51066">
    <property type="entry name" value="ZF_FPG_2"/>
    <property type="match status" value="1"/>
</dbReference>
<dbReference type="EC" id="4.2.99.18" evidence="3"/>
<dbReference type="Pfam" id="PF06831">
    <property type="entry name" value="H2TH"/>
    <property type="match status" value="1"/>
</dbReference>